<reference evidence="4 5" key="1">
    <citation type="journal article" date="2017" name="Int. J. Syst. Evol. Microbiol.">
        <title>Mucilaginibacterpsychrotolerans sp. nov., isolated from peatlands.</title>
        <authorList>
            <person name="Deng Y."/>
            <person name="Shen L."/>
            <person name="Xu B."/>
            <person name="Liu Y."/>
            <person name="Gu Z."/>
            <person name="Liu H."/>
            <person name="Zhou Y."/>
        </authorList>
    </citation>
    <scope>NUCLEOTIDE SEQUENCE [LARGE SCALE GENOMIC DNA]</scope>
    <source>
        <strain evidence="4 5">NH7-4</strain>
    </source>
</reference>
<feature type="domain" description="Beta/gamma crystallin 'Greek key'" evidence="3">
    <location>
        <begin position="19"/>
        <end position="103"/>
    </location>
</feature>
<comment type="caution">
    <text evidence="4">The sequence shown here is derived from an EMBL/GenBank/DDBJ whole genome shotgun (WGS) entry which is preliminary data.</text>
</comment>
<evidence type="ECO:0000313" key="5">
    <source>
        <dbReference type="Proteomes" id="UP000297540"/>
    </source>
</evidence>
<dbReference type="OrthoDB" id="3965347at2"/>
<dbReference type="InterPro" id="IPR011024">
    <property type="entry name" value="G_crystallin-like"/>
</dbReference>
<dbReference type="SUPFAM" id="SSF49695">
    <property type="entry name" value="gamma-Crystallin-like"/>
    <property type="match status" value="1"/>
</dbReference>
<organism evidence="4 5">
    <name type="scientific">Mucilaginibacter psychrotolerans</name>
    <dbReference type="NCBI Taxonomy" id="1524096"/>
    <lineage>
        <taxon>Bacteria</taxon>
        <taxon>Pseudomonadati</taxon>
        <taxon>Bacteroidota</taxon>
        <taxon>Sphingobacteriia</taxon>
        <taxon>Sphingobacteriales</taxon>
        <taxon>Sphingobacteriaceae</taxon>
        <taxon>Mucilaginibacter</taxon>
    </lineage>
</organism>
<keyword evidence="5" id="KW-1185">Reference proteome</keyword>
<accession>A0A4Y8SA87</accession>
<protein>
    <recommendedName>
        <fullName evidence="3">Beta/gamma crystallin 'Greek key' domain-containing protein</fullName>
    </recommendedName>
</protein>
<evidence type="ECO:0000313" key="4">
    <source>
        <dbReference type="EMBL" id="TFF35545.1"/>
    </source>
</evidence>
<evidence type="ECO:0000259" key="3">
    <source>
        <dbReference type="SMART" id="SM00247"/>
    </source>
</evidence>
<name>A0A4Y8SA87_9SPHI</name>
<dbReference type="EMBL" id="SOZE01000021">
    <property type="protein sequence ID" value="TFF35545.1"/>
    <property type="molecule type" value="Genomic_DNA"/>
</dbReference>
<keyword evidence="2" id="KW-0677">Repeat</keyword>
<dbReference type="AlphaFoldDB" id="A0A4Y8SA87"/>
<comment type="similarity">
    <text evidence="1">Belongs to the beta/gamma-crystallin family.</text>
</comment>
<dbReference type="InterPro" id="IPR001064">
    <property type="entry name" value="Beta/gamma_crystallin"/>
</dbReference>
<dbReference type="Gene3D" id="2.60.20.10">
    <property type="entry name" value="Crystallins"/>
    <property type="match status" value="2"/>
</dbReference>
<gene>
    <name evidence="4" type="ORF">E2R66_18855</name>
</gene>
<evidence type="ECO:0000256" key="1">
    <source>
        <dbReference type="ARBA" id="ARBA00009646"/>
    </source>
</evidence>
<dbReference type="SMART" id="SM00247">
    <property type="entry name" value="XTALbg"/>
    <property type="match status" value="1"/>
</dbReference>
<proteinExistence type="inferred from homology"/>
<sequence>MEPENREVTRFKERPPKEEVWFYENANYTGKKYILTRGFYSLKTLGMDANDFFSSALIPRGIKVFVFEDDDLKGNCYQLRPDYKPATSIFQSVNANFEKVEVLTGKNTLNQNLIGFKDINDKISSIVVFDETQDFATLYENQFYLGKAKILYPVDLVNDAYNNVAGTWGYATLAPYNFNNILSSLKANGIVSGYQIFQENNFSGKSKQFLYNVPNLKDIGFSTGAFLDIKNSDWNDRASSILLYFKTGKVIIEN</sequence>
<dbReference type="Proteomes" id="UP000297540">
    <property type="component" value="Unassembled WGS sequence"/>
</dbReference>
<evidence type="ECO:0000256" key="2">
    <source>
        <dbReference type="ARBA" id="ARBA00022737"/>
    </source>
</evidence>